<proteinExistence type="predicted"/>
<reference evidence="1 2" key="1">
    <citation type="submission" date="2021-06" db="EMBL/GenBank/DDBJ databases">
        <title>Genome sequence of Babesia caballi.</title>
        <authorList>
            <person name="Yamagishi J."/>
            <person name="Kidaka T."/>
            <person name="Ochi A."/>
        </authorList>
    </citation>
    <scope>NUCLEOTIDE SEQUENCE [LARGE SCALE GENOMIC DNA]</scope>
    <source>
        <strain evidence="1">USDA-D6B2</strain>
    </source>
</reference>
<dbReference type="Proteomes" id="UP001497744">
    <property type="component" value="Unassembled WGS sequence"/>
</dbReference>
<evidence type="ECO:0000313" key="2">
    <source>
        <dbReference type="Proteomes" id="UP001497744"/>
    </source>
</evidence>
<accession>A0AAV4LYA8</accession>
<dbReference type="AlphaFoldDB" id="A0AAV4LYA8"/>
<evidence type="ECO:0000313" key="1">
    <source>
        <dbReference type="EMBL" id="GIX64900.1"/>
    </source>
</evidence>
<organism evidence="1 2">
    <name type="scientific">Babesia caballi</name>
    <dbReference type="NCBI Taxonomy" id="5871"/>
    <lineage>
        <taxon>Eukaryota</taxon>
        <taxon>Sar</taxon>
        <taxon>Alveolata</taxon>
        <taxon>Apicomplexa</taxon>
        <taxon>Aconoidasida</taxon>
        <taxon>Piroplasmida</taxon>
        <taxon>Babesiidae</taxon>
        <taxon>Babesia</taxon>
    </lineage>
</organism>
<protein>
    <submittedName>
        <fullName evidence="1">Diaphanous 1, putative</fullName>
    </submittedName>
</protein>
<name>A0AAV4LYA8_BABCB</name>
<dbReference type="GeneID" id="94196381"/>
<sequence>MLGCTPTPSVEPVGVVCEKYSTHASWYCLLRGEAEVLQQLAQRCRLEVLEGAAVHLARGGRRQAAEDGAAAEGRVADAAALLAVHVADAVHVLLLEVGGVVPQVTVEANVVLQAHAAALEEHPQLPARAVLDVAALAVVLEDAAHAGGEGALEDAVDVAQVERVAAAGGEGAARKVDGKVGLGEDAHEPGEALVDERSGGVDVARLVELAQRAHHLVAEPRGAELVEGSVGNVGPSVPDDDLAVAYEVDCVRVEWCLEEVGQYGRALTM</sequence>
<comment type="caution">
    <text evidence="1">The sequence shown here is derived from an EMBL/GenBank/DDBJ whole genome shotgun (WGS) entry which is preliminary data.</text>
</comment>
<gene>
    <name evidence="1" type="ORF">BcabD6B2_43350</name>
</gene>
<dbReference type="RefSeq" id="XP_067716969.1">
    <property type="nucleotide sequence ID" value="XM_067860868.1"/>
</dbReference>
<keyword evidence="2" id="KW-1185">Reference proteome</keyword>
<dbReference type="EMBL" id="BPLF01000003">
    <property type="protein sequence ID" value="GIX64900.1"/>
    <property type="molecule type" value="Genomic_DNA"/>
</dbReference>